<dbReference type="AlphaFoldDB" id="A0A1V9XR13"/>
<dbReference type="EMBL" id="MNPL01005773">
    <property type="protein sequence ID" value="OQR75798.1"/>
    <property type="molecule type" value="Genomic_DNA"/>
</dbReference>
<protein>
    <submittedName>
        <fullName evidence="1">Uncharacterized protein</fullName>
    </submittedName>
</protein>
<evidence type="ECO:0000313" key="1">
    <source>
        <dbReference type="EMBL" id="OQR75798.1"/>
    </source>
</evidence>
<gene>
    <name evidence="1" type="ORF">BIW11_08190</name>
</gene>
<dbReference type="InParanoid" id="A0A1V9XR13"/>
<organism evidence="1 2">
    <name type="scientific">Tropilaelaps mercedesae</name>
    <dbReference type="NCBI Taxonomy" id="418985"/>
    <lineage>
        <taxon>Eukaryota</taxon>
        <taxon>Metazoa</taxon>
        <taxon>Ecdysozoa</taxon>
        <taxon>Arthropoda</taxon>
        <taxon>Chelicerata</taxon>
        <taxon>Arachnida</taxon>
        <taxon>Acari</taxon>
        <taxon>Parasitiformes</taxon>
        <taxon>Mesostigmata</taxon>
        <taxon>Gamasina</taxon>
        <taxon>Dermanyssoidea</taxon>
        <taxon>Laelapidae</taxon>
        <taxon>Tropilaelaps</taxon>
    </lineage>
</organism>
<name>A0A1V9XR13_9ACAR</name>
<proteinExistence type="predicted"/>
<evidence type="ECO:0000313" key="2">
    <source>
        <dbReference type="Proteomes" id="UP000192247"/>
    </source>
</evidence>
<keyword evidence="2" id="KW-1185">Reference proteome</keyword>
<accession>A0A1V9XR13</accession>
<comment type="caution">
    <text evidence="1">The sequence shown here is derived from an EMBL/GenBank/DDBJ whole genome shotgun (WGS) entry which is preliminary data.</text>
</comment>
<dbReference type="Proteomes" id="UP000192247">
    <property type="component" value="Unassembled WGS sequence"/>
</dbReference>
<sequence length="41" mass="4476">MPNSCGVTRGQFTSTRPRGGVCCAMTPVHSRSSLPVRTRFH</sequence>
<reference evidence="1 2" key="1">
    <citation type="journal article" date="2017" name="Gigascience">
        <title>Draft genome of the honey bee ectoparasitic mite, Tropilaelaps mercedesae, is shaped by the parasitic life history.</title>
        <authorList>
            <person name="Dong X."/>
            <person name="Armstrong S.D."/>
            <person name="Xia D."/>
            <person name="Makepeace B.L."/>
            <person name="Darby A.C."/>
            <person name="Kadowaki T."/>
        </authorList>
    </citation>
    <scope>NUCLEOTIDE SEQUENCE [LARGE SCALE GENOMIC DNA]</scope>
    <source>
        <strain evidence="1">Wuxi-XJTLU</strain>
    </source>
</reference>